<proteinExistence type="predicted"/>
<reference evidence="1 2" key="1">
    <citation type="journal article" date="2018" name="New Phytol.">
        <title>Comparative genomics and transcriptomics depict ericoid mycorrhizal fungi as versatile saprotrophs and plant mutualists.</title>
        <authorList>
            <person name="Martino E."/>
            <person name="Morin E."/>
            <person name="Grelet G.A."/>
            <person name="Kuo A."/>
            <person name="Kohler A."/>
            <person name="Daghino S."/>
            <person name="Barry K.W."/>
            <person name="Cichocki N."/>
            <person name="Clum A."/>
            <person name="Dockter R.B."/>
            <person name="Hainaut M."/>
            <person name="Kuo R.C."/>
            <person name="LaButti K."/>
            <person name="Lindahl B.D."/>
            <person name="Lindquist E.A."/>
            <person name="Lipzen A."/>
            <person name="Khouja H.R."/>
            <person name="Magnuson J."/>
            <person name="Murat C."/>
            <person name="Ohm R.A."/>
            <person name="Singer S.W."/>
            <person name="Spatafora J.W."/>
            <person name="Wang M."/>
            <person name="Veneault-Fourrey C."/>
            <person name="Henrissat B."/>
            <person name="Grigoriev I.V."/>
            <person name="Martin F.M."/>
            <person name="Perotto S."/>
        </authorList>
    </citation>
    <scope>NUCLEOTIDE SEQUENCE [LARGE SCALE GENOMIC DNA]</scope>
    <source>
        <strain evidence="1 2">ATCC 22711</strain>
    </source>
</reference>
<dbReference type="GeneID" id="36574765"/>
<dbReference type="InParanoid" id="A0A2T3B254"/>
<name>A0A2T3B254_AMORE</name>
<protein>
    <submittedName>
        <fullName evidence="1">Uncharacterized protein</fullName>
    </submittedName>
</protein>
<dbReference type="RefSeq" id="XP_024720993.1">
    <property type="nucleotide sequence ID" value="XM_024866684.1"/>
</dbReference>
<organism evidence="1 2">
    <name type="scientific">Amorphotheca resinae ATCC 22711</name>
    <dbReference type="NCBI Taxonomy" id="857342"/>
    <lineage>
        <taxon>Eukaryota</taxon>
        <taxon>Fungi</taxon>
        <taxon>Dikarya</taxon>
        <taxon>Ascomycota</taxon>
        <taxon>Pezizomycotina</taxon>
        <taxon>Leotiomycetes</taxon>
        <taxon>Helotiales</taxon>
        <taxon>Amorphothecaceae</taxon>
        <taxon>Amorphotheca</taxon>
    </lineage>
</organism>
<evidence type="ECO:0000313" key="1">
    <source>
        <dbReference type="EMBL" id="PSS18641.1"/>
    </source>
</evidence>
<keyword evidence="2" id="KW-1185">Reference proteome</keyword>
<sequence>MNPTSLFMFMSLFIIKHNPSILLPTPHISTSPHLTSLPHLTSPILFSSRTSPLIEISSSKTYTTTTTTTTTPHPPILSAYLFVLIYTIWFRFRFSGYFGEWNDGRIGT</sequence>
<dbReference type="EMBL" id="KZ679011">
    <property type="protein sequence ID" value="PSS18641.1"/>
    <property type="molecule type" value="Genomic_DNA"/>
</dbReference>
<gene>
    <name evidence="1" type="ORF">M430DRAFT_35110</name>
</gene>
<dbReference type="Proteomes" id="UP000241818">
    <property type="component" value="Unassembled WGS sequence"/>
</dbReference>
<accession>A0A2T3B254</accession>
<dbReference type="AlphaFoldDB" id="A0A2T3B254"/>
<evidence type="ECO:0000313" key="2">
    <source>
        <dbReference type="Proteomes" id="UP000241818"/>
    </source>
</evidence>